<dbReference type="InterPro" id="IPR006158">
    <property type="entry name" value="Cobalamin-bd"/>
</dbReference>
<dbReference type="CDD" id="cd02068">
    <property type="entry name" value="radical_SAM_B12_BD"/>
    <property type="match status" value="1"/>
</dbReference>
<keyword evidence="2" id="KW-0949">S-adenosyl-L-methionine</keyword>
<dbReference type="EMBL" id="FQZI01000001">
    <property type="protein sequence ID" value="SHI48249.1"/>
    <property type="molecule type" value="Genomic_DNA"/>
</dbReference>
<dbReference type="AlphaFoldDB" id="A0A1M6BHR2"/>
<name>A0A1M6BHR2_9FLAO</name>
<feature type="domain" description="B12-binding" evidence="6">
    <location>
        <begin position="2"/>
        <end position="136"/>
    </location>
</feature>
<dbReference type="STRING" id="415425.SAMN05444363_0768"/>
<dbReference type="SUPFAM" id="SSF102114">
    <property type="entry name" value="Radical SAM enzymes"/>
    <property type="match status" value="1"/>
</dbReference>
<dbReference type="InterPro" id="IPR034466">
    <property type="entry name" value="Methyltransferase_Class_B"/>
</dbReference>
<dbReference type="GO" id="GO:0051539">
    <property type="term" value="F:4 iron, 4 sulfur cluster binding"/>
    <property type="evidence" value="ECO:0007669"/>
    <property type="project" value="UniProtKB-KW"/>
</dbReference>
<evidence type="ECO:0000256" key="2">
    <source>
        <dbReference type="ARBA" id="ARBA00022691"/>
    </source>
</evidence>
<dbReference type="SMART" id="SM00729">
    <property type="entry name" value="Elp3"/>
    <property type="match status" value="1"/>
</dbReference>
<dbReference type="InterPro" id="IPR051198">
    <property type="entry name" value="BchE-like"/>
</dbReference>
<keyword evidence="3" id="KW-0479">Metal-binding</keyword>
<protein>
    <submittedName>
        <fullName evidence="8">Radical SAM superfamily enzyme YgiQ, UPF0313 family</fullName>
    </submittedName>
</protein>
<evidence type="ECO:0000259" key="7">
    <source>
        <dbReference type="PROSITE" id="PS51918"/>
    </source>
</evidence>
<keyword evidence="5" id="KW-0411">Iron-sulfur</keyword>
<dbReference type="SFLD" id="SFLDG01082">
    <property type="entry name" value="B12-binding_domain_containing"/>
    <property type="match status" value="1"/>
</dbReference>
<gene>
    <name evidence="8" type="ORF">SAMN05444363_0768</name>
</gene>
<dbReference type="SFLD" id="SFLDS00029">
    <property type="entry name" value="Radical_SAM"/>
    <property type="match status" value="1"/>
</dbReference>
<dbReference type="InterPro" id="IPR006638">
    <property type="entry name" value="Elp3/MiaA/NifB-like_rSAM"/>
</dbReference>
<dbReference type="GO" id="GO:0031419">
    <property type="term" value="F:cobalamin binding"/>
    <property type="evidence" value="ECO:0007669"/>
    <property type="project" value="InterPro"/>
</dbReference>
<dbReference type="Proteomes" id="UP000184488">
    <property type="component" value="Unassembled WGS sequence"/>
</dbReference>
<dbReference type="Gene3D" id="3.40.50.280">
    <property type="entry name" value="Cobalamin-binding domain"/>
    <property type="match status" value="1"/>
</dbReference>
<dbReference type="CDD" id="cd01335">
    <property type="entry name" value="Radical_SAM"/>
    <property type="match status" value="1"/>
</dbReference>
<accession>A0A1M6BHR2</accession>
<dbReference type="SFLD" id="SFLDG01123">
    <property type="entry name" value="methyltransferase_(Class_B)"/>
    <property type="match status" value="1"/>
</dbReference>
<reference evidence="9" key="1">
    <citation type="submission" date="2016-11" db="EMBL/GenBank/DDBJ databases">
        <authorList>
            <person name="Varghese N."/>
            <person name="Submissions S."/>
        </authorList>
    </citation>
    <scope>NUCLEOTIDE SEQUENCE [LARGE SCALE GENOMIC DNA]</scope>
    <source>
        <strain evidence="9">DSM 18829</strain>
    </source>
</reference>
<sequence>MKKTVLLYNPKAVFFDMPLALLAIGSALDNSKYDVVIVDARIDENPLDKINKYLDNAICFAVTVLTGNPIKDALYITNEVKKRKSNLPVIWGGWHTSLFPTQTLEDENSIDITVQGQGEVTFKELVDAIDNNEEFFDIKGICYRNDEGKVIKNPARVIAQMDNFADINYDLIDIEKYFVKKGRRQLDYISSTGCYFRCTFCADPFVYERKWTAISPEVMVDKLESLYKKYKFTDLNLQDETYFTYRDRVVEIAKQIIDRNLKFSWAATMRADQGSRLTEEDFRVCVQSGLRRLLIGVESGSQEMMDWLKKDIKMEQVLLCAERCKKYEVSVIFPFIVGFPNETKESIDATINMVKDLNRMDSGFSTPIFYFKPYPGSTITEEIVKNGYQLPNTIHEWSNFDYIGSSGPWVSNEKYDFFENFKFYLKLGFSKQHFVFKPIQHIARLRCEKSFFKYSIEKRLFDIFYNKQRLS</sequence>
<dbReference type="Pfam" id="PF04055">
    <property type="entry name" value="Radical_SAM"/>
    <property type="match status" value="1"/>
</dbReference>
<evidence type="ECO:0000259" key="6">
    <source>
        <dbReference type="PROSITE" id="PS51332"/>
    </source>
</evidence>
<evidence type="ECO:0000313" key="9">
    <source>
        <dbReference type="Proteomes" id="UP000184488"/>
    </source>
</evidence>
<organism evidence="8 9">
    <name type="scientific">Flavobacterium terrae</name>
    <dbReference type="NCBI Taxonomy" id="415425"/>
    <lineage>
        <taxon>Bacteria</taxon>
        <taxon>Pseudomonadati</taxon>
        <taxon>Bacteroidota</taxon>
        <taxon>Flavobacteriia</taxon>
        <taxon>Flavobacteriales</taxon>
        <taxon>Flavobacteriaceae</taxon>
        <taxon>Flavobacterium</taxon>
    </lineage>
</organism>
<evidence type="ECO:0000256" key="3">
    <source>
        <dbReference type="ARBA" id="ARBA00022723"/>
    </source>
</evidence>
<dbReference type="GO" id="GO:0046872">
    <property type="term" value="F:metal ion binding"/>
    <property type="evidence" value="ECO:0007669"/>
    <property type="project" value="UniProtKB-KW"/>
</dbReference>
<evidence type="ECO:0000256" key="5">
    <source>
        <dbReference type="ARBA" id="ARBA00023014"/>
    </source>
</evidence>
<dbReference type="Gene3D" id="3.80.30.20">
    <property type="entry name" value="tm_1862 like domain"/>
    <property type="match status" value="1"/>
</dbReference>
<proteinExistence type="predicted"/>
<dbReference type="PANTHER" id="PTHR43409">
    <property type="entry name" value="ANAEROBIC MAGNESIUM-PROTOPORPHYRIN IX MONOMETHYL ESTER CYCLASE-RELATED"/>
    <property type="match status" value="1"/>
</dbReference>
<keyword evidence="4" id="KW-0408">Iron</keyword>
<dbReference type="InterPro" id="IPR023404">
    <property type="entry name" value="rSAM_horseshoe"/>
</dbReference>
<evidence type="ECO:0000313" key="8">
    <source>
        <dbReference type="EMBL" id="SHI48249.1"/>
    </source>
</evidence>
<feature type="domain" description="Radical SAM core" evidence="7">
    <location>
        <begin position="180"/>
        <end position="401"/>
    </location>
</feature>
<evidence type="ECO:0000256" key="4">
    <source>
        <dbReference type="ARBA" id="ARBA00023004"/>
    </source>
</evidence>
<dbReference type="RefSeq" id="WP_234972513.1">
    <property type="nucleotide sequence ID" value="NZ_FQZI01000001.1"/>
</dbReference>
<dbReference type="GO" id="GO:0003824">
    <property type="term" value="F:catalytic activity"/>
    <property type="evidence" value="ECO:0007669"/>
    <property type="project" value="InterPro"/>
</dbReference>
<dbReference type="Pfam" id="PF02310">
    <property type="entry name" value="B12-binding"/>
    <property type="match status" value="1"/>
</dbReference>
<keyword evidence="9" id="KW-1185">Reference proteome</keyword>
<dbReference type="PROSITE" id="PS51918">
    <property type="entry name" value="RADICAL_SAM"/>
    <property type="match status" value="1"/>
</dbReference>
<comment type="cofactor">
    <cofactor evidence="1">
        <name>[4Fe-4S] cluster</name>
        <dbReference type="ChEBI" id="CHEBI:49883"/>
    </cofactor>
</comment>
<evidence type="ECO:0000256" key="1">
    <source>
        <dbReference type="ARBA" id="ARBA00001966"/>
    </source>
</evidence>
<dbReference type="InterPro" id="IPR058240">
    <property type="entry name" value="rSAM_sf"/>
</dbReference>
<dbReference type="PROSITE" id="PS51332">
    <property type="entry name" value="B12_BINDING"/>
    <property type="match status" value="1"/>
</dbReference>
<dbReference type="InterPro" id="IPR007197">
    <property type="entry name" value="rSAM"/>
</dbReference>